<dbReference type="PANTHER" id="PTHR46796:SF6">
    <property type="entry name" value="ARAC SUBFAMILY"/>
    <property type="match status" value="1"/>
</dbReference>
<dbReference type="InterPro" id="IPR050204">
    <property type="entry name" value="AraC_XylS_family_regulators"/>
</dbReference>
<dbReference type="AlphaFoldDB" id="A0A6S6ZXK1"/>
<evidence type="ECO:0000259" key="4">
    <source>
        <dbReference type="PROSITE" id="PS01124"/>
    </source>
</evidence>
<dbReference type="EMBL" id="CADIJO010000008">
    <property type="protein sequence ID" value="CAB3701982.1"/>
    <property type="molecule type" value="Genomic_DNA"/>
</dbReference>
<reference evidence="5 6" key="1">
    <citation type="submission" date="2020-04" db="EMBL/GenBank/DDBJ databases">
        <authorList>
            <person name="De Canck E."/>
        </authorList>
    </citation>
    <scope>NUCLEOTIDE SEQUENCE [LARGE SCALE GENOMIC DNA]</scope>
    <source>
        <strain evidence="5 6">LMG 3458</strain>
    </source>
</reference>
<feature type="domain" description="HTH araC/xylS-type" evidence="4">
    <location>
        <begin position="234"/>
        <end position="332"/>
    </location>
</feature>
<keyword evidence="3" id="KW-0804">Transcription</keyword>
<dbReference type="PRINTS" id="PR00032">
    <property type="entry name" value="HTHARAC"/>
</dbReference>
<dbReference type="PANTHER" id="PTHR46796">
    <property type="entry name" value="HTH-TYPE TRANSCRIPTIONAL ACTIVATOR RHAS-RELATED"/>
    <property type="match status" value="1"/>
</dbReference>
<keyword evidence="2" id="KW-0238">DNA-binding</keyword>
<evidence type="ECO:0000313" key="6">
    <source>
        <dbReference type="Proteomes" id="UP000494111"/>
    </source>
</evidence>
<name>A0A6S6ZXK1_9BURK</name>
<dbReference type="RefSeq" id="WP_175192189.1">
    <property type="nucleotide sequence ID" value="NZ_CADIJO010000008.1"/>
</dbReference>
<evidence type="ECO:0000256" key="2">
    <source>
        <dbReference type="ARBA" id="ARBA00023125"/>
    </source>
</evidence>
<dbReference type="InterPro" id="IPR009057">
    <property type="entry name" value="Homeodomain-like_sf"/>
</dbReference>
<evidence type="ECO:0000256" key="1">
    <source>
        <dbReference type="ARBA" id="ARBA00023015"/>
    </source>
</evidence>
<keyword evidence="1" id="KW-0805">Transcription regulation</keyword>
<dbReference type="InterPro" id="IPR020449">
    <property type="entry name" value="Tscrpt_reg_AraC-type_HTH"/>
</dbReference>
<dbReference type="GO" id="GO:0043565">
    <property type="term" value="F:sequence-specific DNA binding"/>
    <property type="evidence" value="ECO:0007669"/>
    <property type="project" value="InterPro"/>
</dbReference>
<evidence type="ECO:0000313" key="5">
    <source>
        <dbReference type="EMBL" id="CAB3701982.1"/>
    </source>
</evidence>
<dbReference type="SUPFAM" id="SSF46689">
    <property type="entry name" value="Homeodomain-like"/>
    <property type="match status" value="1"/>
</dbReference>
<dbReference type="SMART" id="SM00342">
    <property type="entry name" value="HTH_ARAC"/>
    <property type="match status" value="1"/>
</dbReference>
<accession>A0A6S6ZXK1</accession>
<proteinExistence type="predicted"/>
<dbReference type="Pfam" id="PF12833">
    <property type="entry name" value="HTH_18"/>
    <property type="match status" value="1"/>
</dbReference>
<dbReference type="PROSITE" id="PS01124">
    <property type="entry name" value="HTH_ARAC_FAMILY_2"/>
    <property type="match status" value="1"/>
</dbReference>
<sequence>MNSNASLAGPPPSTSSDIVHHHFDVAAQAPERRLLAWREQVGHVVDVLPTRDALQQPFNASIDRFRVGPLMFTDCRSDAMRLERSLVRISRDNIRDFAFHVFLEGSVDGVAVRNGPRTQDEGGGVRVLAVDLGQPVRMRRHACRMLTFFVPADMVLEVFPDPQALHGRMLRDATPLTRLALRQAGALGQAVRGLSAAQAQDDITACVRLLLAAFGKDARLSGNARAAARAAMFGEVRRYIQANLHQAGLTPESVVQALQLPRPTVYRMFQHEGGLGAYIRHLRLQLAAEELVRYPHLTVMEIAYGLGFGSASDFTRAFRRAYDMAPQEFREQSWRWPEPAKQPA</sequence>
<gene>
    <name evidence="5" type="primary">rhaS_5</name>
    <name evidence="5" type="ORF">LMG3458_02708</name>
</gene>
<protein>
    <submittedName>
        <fullName evidence="5">HTH-type transcriptional activator RhaS</fullName>
    </submittedName>
</protein>
<dbReference type="Gene3D" id="1.10.10.60">
    <property type="entry name" value="Homeodomain-like"/>
    <property type="match status" value="1"/>
</dbReference>
<dbReference type="Proteomes" id="UP000494111">
    <property type="component" value="Unassembled WGS sequence"/>
</dbReference>
<evidence type="ECO:0000256" key="3">
    <source>
        <dbReference type="ARBA" id="ARBA00023163"/>
    </source>
</evidence>
<dbReference type="GO" id="GO:0003700">
    <property type="term" value="F:DNA-binding transcription factor activity"/>
    <property type="evidence" value="ECO:0007669"/>
    <property type="project" value="InterPro"/>
</dbReference>
<dbReference type="InterPro" id="IPR018062">
    <property type="entry name" value="HTH_AraC-typ_CS"/>
</dbReference>
<organism evidence="5 6">
    <name type="scientific">Achromobacter deleyi</name>
    <dbReference type="NCBI Taxonomy" id="1353891"/>
    <lineage>
        <taxon>Bacteria</taxon>
        <taxon>Pseudomonadati</taxon>
        <taxon>Pseudomonadota</taxon>
        <taxon>Betaproteobacteria</taxon>
        <taxon>Burkholderiales</taxon>
        <taxon>Alcaligenaceae</taxon>
        <taxon>Achromobacter</taxon>
    </lineage>
</organism>
<dbReference type="InterPro" id="IPR018060">
    <property type="entry name" value="HTH_AraC"/>
</dbReference>
<dbReference type="PROSITE" id="PS00041">
    <property type="entry name" value="HTH_ARAC_FAMILY_1"/>
    <property type="match status" value="1"/>
</dbReference>